<accession>R7QUL5</accession>
<dbReference type="Proteomes" id="UP000012073">
    <property type="component" value="Unassembled WGS sequence"/>
</dbReference>
<keyword evidence="2" id="KW-1185">Reference proteome</keyword>
<protein>
    <submittedName>
        <fullName evidence="1">Uncharacterized protein</fullName>
    </submittedName>
</protein>
<dbReference type="KEGG" id="ccp:CHC_T00007718001"/>
<sequence>MSAAYAVGLPLPLLMRLSNHTSQEVVLRHYVDTQCRRTPSARLFFERFLTSGASPTQAAP</sequence>
<organism evidence="1 2">
    <name type="scientific">Chondrus crispus</name>
    <name type="common">Carrageen Irish moss</name>
    <name type="synonym">Polymorpha crispa</name>
    <dbReference type="NCBI Taxonomy" id="2769"/>
    <lineage>
        <taxon>Eukaryota</taxon>
        <taxon>Rhodophyta</taxon>
        <taxon>Florideophyceae</taxon>
        <taxon>Rhodymeniophycidae</taxon>
        <taxon>Gigartinales</taxon>
        <taxon>Gigartinaceae</taxon>
        <taxon>Chondrus</taxon>
    </lineage>
</organism>
<dbReference type="Gramene" id="CDF41176">
    <property type="protein sequence ID" value="CDF41176"/>
    <property type="gene ID" value="CHC_T00007718001"/>
</dbReference>
<gene>
    <name evidence="1" type="ORF">CHC_T00007718001</name>
</gene>
<evidence type="ECO:0000313" key="1">
    <source>
        <dbReference type="EMBL" id="CDF41176.1"/>
    </source>
</evidence>
<dbReference type="AlphaFoldDB" id="R7QUL5"/>
<proteinExistence type="predicted"/>
<dbReference type="RefSeq" id="XP_005711470.1">
    <property type="nucleotide sequence ID" value="XM_005711413.1"/>
</dbReference>
<name>R7QUL5_CHOCR</name>
<dbReference type="EMBL" id="HG002320">
    <property type="protein sequence ID" value="CDF41176.1"/>
    <property type="molecule type" value="Genomic_DNA"/>
</dbReference>
<dbReference type="GeneID" id="17319214"/>
<dbReference type="OrthoDB" id="10542294at2759"/>
<evidence type="ECO:0000313" key="2">
    <source>
        <dbReference type="Proteomes" id="UP000012073"/>
    </source>
</evidence>
<reference evidence="2" key="1">
    <citation type="journal article" date="2013" name="Proc. Natl. Acad. Sci. U.S.A.">
        <title>Genome structure and metabolic features in the red seaweed Chondrus crispus shed light on evolution of the Archaeplastida.</title>
        <authorList>
            <person name="Collen J."/>
            <person name="Porcel B."/>
            <person name="Carre W."/>
            <person name="Ball S.G."/>
            <person name="Chaparro C."/>
            <person name="Tonon T."/>
            <person name="Barbeyron T."/>
            <person name="Michel G."/>
            <person name="Noel B."/>
            <person name="Valentin K."/>
            <person name="Elias M."/>
            <person name="Artiguenave F."/>
            <person name="Arun A."/>
            <person name="Aury J.M."/>
            <person name="Barbosa-Neto J.F."/>
            <person name="Bothwell J.H."/>
            <person name="Bouget F.Y."/>
            <person name="Brillet L."/>
            <person name="Cabello-Hurtado F."/>
            <person name="Capella-Gutierrez S."/>
            <person name="Charrier B."/>
            <person name="Cladiere L."/>
            <person name="Cock J.M."/>
            <person name="Coelho S.M."/>
            <person name="Colleoni C."/>
            <person name="Czjzek M."/>
            <person name="Da Silva C."/>
            <person name="Delage L."/>
            <person name="Denoeud F."/>
            <person name="Deschamps P."/>
            <person name="Dittami S.M."/>
            <person name="Gabaldon T."/>
            <person name="Gachon C.M."/>
            <person name="Groisillier A."/>
            <person name="Herve C."/>
            <person name="Jabbari K."/>
            <person name="Katinka M."/>
            <person name="Kloareg B."/>
            <person name="Kowalczyk N."/>
            <person name="Labadie K."/>
            <person name="Leblanc C."/>
            <person name="Lopez P.J."/>
            <person name="McLachlan D.H."/>
            <person name="Meslet-Cladiere L."/>
            <person name="Moustafa A."/>
            <person name="Nehr Z."/>
            <person name="Nyvall Collen P."/>
            <person name="Panaud O."/>
            <person name="Partensky F."/>
            <person name="Poulain J."/>
            <person name="Rensing S.A."/>
            <person name="Rousvoal S."/>
            <person name="Samson G."/>
            <person name="Symeonidi A."/>
            <person name="Weissenbach J."/>
            <person name="Zambounis A."/>
            <person name="Wincker P."/>
            <person name="Boyen C."/>
        </authorList>
    </citation>
    <scope>NUCLEOTIDE SEQUENCE [LARGE SCALE GENOMIC DNA]</scope>
    <source>
        <strain evidence="2">cv. Stackhouse</strain>
    </source>
</reference>